<keyword evidence="2" id="KW-1185">Reference proteome</keyword>
<dbReference type="OrthoDB" id="7266971at2"/>
<protein>
    <submittedName>
        <fullName evidence="1">Gene transfer agent tail protein</fullName>
    </submittedName>
</protein>
<accession>A0A0A8K5E7</accession>
<dbReference type="PRINTS" id="PR01996">
    <property type="entry name" value="MTP1FAMILY"/>
</dbReference>
<sequence length="137" mass="14508">MTAQKGKDLLLKVDSDGGGTFVTVGGLRARSLAFNAATVDATDQESAGRWRELLAGAGLKTARLSGSGIFKDATSDETLRQYFFDGTVRDWQVIVPDFGTVEGPFQIVTLEYGGRHDGELSFELGLESAGALAFTAA</sequence>
<dbReference type="Pfam" id="PF06199">
    <property type="entry name" value="Phage_tail_2"/>
    <property type="match status" value="1"/>
</dbReference>
<dbReference type="InterPro" id="IPR011855">
    <property type="entry name" value="Phgtail_TP901_1"/>
</dbReference>
<dbReference type="AlphaFoldDB" id="A0A0A8K5E7"/>
<reference evidence="1 2" key="1">
    <citation type="submission" date="2014-09" db="EMBL/GenBank/DDBJ databases">
        <title>Genome sequencing of Methyloceanibacter caenitepidi Gela4.</title>
        <authorList>
            <person name="Takeuchi M."/>
            <person name="Susumu S."/>
            <person name="Kamagata Y."/>
            <person name="Oshima K."/>
            <person name="Hattori M."/>
            <person name="Iwasaki W."/>
        </authorList>
    </citation>
    <scope>NUCLEOTIDE SEQUENCE [LARGE SCALE GENOMIC DNA]</scope>
    <source>
        <strain evidence="1 2">Gela4</strain>
    </source>
</reference>
<dbReference type="NCBIfam" id="TIGR02126">
    <property type="entry name" value="phgtail_TP901_1"/>
    <property type="match status" value="1"/>
</dbReference>
<dbReference type="HOGENOM" id="CLU_151316_0_0_5"/>
<dbReference type="InterPro" id="IPR022344">
    <property type="entry name" value="GTA_major-tail"/>
</dbReference>
<dbReference type="EMBL" id="AP014648">
    <property type="protein sequence ID" value="BAQ17996.1"/>
    <property type="molecule type" value="Genomic_DNA"/>
</dbReference>
<name>A0A0A8K5E7_9HYPH</name>
<organism evidence="1 2">
    <name type="scientific">Methyloceanibacter caenitepidi</name>
    <dbReference type="NCBI Taxonomy" id="1384459"/>
    <lineage>
        <taxon>Bacteria</taxon>
        <taxon>Pseudomonadati</taxon>
        <taxon>Pseudomonadota</taxon>
        <taxon>Alphaproteobacteria</taxon>
        <taxon>Hyphomicrobiales</taxon>
        <taxon>Hyphomicrobiaceae</taxon>
        <taxon>Methyloceanibacter</taxon>
    </lineage>
</organism>
<dbReference type="Proteomes" id="UP000031643">
    <property type="component" value="Chromosome"/>
</dbReference>
<evidence type="ECO:0000313" key="2">
    <source>
        <dbReference type="Proteomes" id="UP000031643"/>
    </source>
</evidence>
<gene>
    <name evidence="1" type="ORF">GL4_2562</name>
</gene>
<dbReference type="KEGG" id="mcg:GL4_2562"/>
<proteinExistence type="predicted"/>
<evidence type="ECO:0000313" key="1">
    <source>
        <dbReference type="EMBL" id="BAQ17996.1"/>
    </source>
</evidence>
<dbReference type="STRING" id="1384459.GL4_2562"/>
<dbReference type="RefSeq" id="WP_045368022.1">
    <property type="nucleotide sequence ID" value="NZ_AP014648.1"/>
</dbReference>